<dbReference type="OrthoDB" id="2157530at2759"/>
<evidence type="ECO:0000313" key="4">
    <source>
        <dbReference type="Proteomes" id="UP000566819"/>
    </source>
</evidence>
<dbReference type="PANTHER" id="PTHR24148:SF64">
    <property type="entry name" value="HETEROKARYON INCOMPATIBILITY DOMAIN-CONTAINING PROTEIN"/>
    <property type="match status" value="1"/>
</dbReference>
<gene>
    <name evidence="3" type="ORF">G7Y89_g7139</name>
</gene>
<protein>
    <recommendedName>
        <fullName evidence="2">PITH domain-containing protein</fullName>
    </recommendedName>
</protein>
<name>A0A8H4RJ55_9HELO</name>
<sequence>MVPPPTCRPSGDRNNKTRDNDTSFERAVPTSGDVFRYTHIEHRLSIRLLLLQPGEESDSIHCRLLTGRMGSLPDYGAVSYTWADESGDDSKCSTIYLEGVAFQVTRNCKSVLKRVRSREETRTIWVDAICIDQVNVDERSQQVQLMPQIYSGAKIVLIYLGEPTEDECTLLEHIGRQPETLPISKQRDIASSQLFKRRYFTRAWVLQEINLAKELLVICGTYTCLWEDLLLLPLESGELEKSGVMMWWVKKLMNLPPAVRFSFSLPGRHGRPPVKLLECFDLARDSNATDSRDKIFAVLGMVSGAWGLVPNYTESVKILYMRMAVWICERYGVAAMLARTVTLEYRMPETSPPDPDSLPHWVPDWTKPMFLHEFCQRMLLWTRVAKFRNPQHVVADTARGRISFYGLRVGGLSEFCNSRETHWLPNDRDGLEWIRMEGGWHQNKVPLFLYQKVCNGICFRPIGEPFALSPGTDPRWPSLLSAVQNEVMKEIYLVCHPGNYNLPELFEKRVQVHRLNDSLKSDLENGFRRGGIFSRHALILDCSNHLEFGVEGMLDLGCDYVFFLVDDAPPRKDEHIGKFELLTLKQHHGSSIYLSEEKPEEALDASEAPGVPEAPEVPDVLEVPEAFDVSQAPEAPEPPTEREVYDDGSFLPLVRPAKDGSLMPFTPSSEHDLLGILRVTGTQSKKGDGPFWARGDYWSGPTGEASSNKLELSGEESWRGAELPSRYTDVTDQIEVRGCELLNADGDFGDVAVLFEKSAPSALNKTGGSTKDWVESGADDQLLLFMTFQSMIKLHTLQITSLPPRDSDDSPTRPGEINLYINKPHNLDFSEADDTPPTQAITLGPNGWNTNGTANIELRFVKFQNISTVMLHQAGVTSRFSGFVKFMQITARQNCIGVDTQTMVAQKSKGSADGFGRFIQTLARQNYIGTNAQTILAKGVKDANGSQRVALTTEADLMHVNETLVRYQRAQLGGDKEIQQDPQKPNA</sequence>
<dbReference type="GO" id="GO:0005737">
    <property type="term" value="C:cytoplasm"/>
    <property type="evidence" value="ECO:0007669"/>
    <property type="project" value="UniProtKB-ARBA"/>
</dbReference>
<feature type="domain" description="PITH" evidence="2">
    <location>
        <begin position="719"/>
        <end position="934"/>
    </location>
</feature>
<keyword evidence="4" id="KW-1185">Reference proteome</keyword>
<dbReference type="Proteomes" id="UP000566819">
    <property type="component" value="Unassembled WGS sequence"/>
</dbReference>
<dbReference type="SUPFAM" id="SSF49785">
    <property type="entry name" value="Galactose-binding domain-like"/>
    <property type="match status" value="1"/>
</dbReference>
<dbReference type="AlphaFoldDB" id="A0A8H4RJ55"/>
<feature type="region of interest" description="Disordered" evidence="1">
    <location>
        <begin position="596"/>
        <end position="616"/>
    </location>
</feature>
<dbReference type="InterPro" id="IPR037047">
    <property type="entry name" value="PITH_dom_sf"/>
</dbReference>
<dbReference type="Gene3D" id="2.60.120.470">
    <property type="entry name" value="PITH domain"/>
    <property type="match status" value="1"/>
</dbReference>
<feature type="region of interest" description="Disordered" evidence="1">
    <location>
        <begin position="1"/>
        <end position="25"/>
    </location>
</feature>
<proteinExistence type="predicted"/>
<evidence type="ECO:0000256" key="1">
    <source>
        <dbReference type="SAM" id="MobiDB-lite"/>
    </source>
</evidence>
<dbReference type="InterPro" id="IPR052895">
    <property type="entry name" value="HetReg/Transcr_Mod"/>
</dbReference>
<comment type="caution">
    <text evidence="3">The sequence shown here is derived from an EMBL/GenBank/DDBJ whole genome shotgun (WGS) entry which is preliminary data.</text>
</comment>
<dbReference type="InterPro" id="IPR010400">
    <property type="entry name" value="PITH_dom"/>
</dbReference>
<evidence type="ECO:0000313" key="3">
    <source>
        <dbReference type="EMBL" id="KAF4630995.1"/>
    </source>
</evidence>
<dbReference type="PANTHER" id="PTHR24148">
    <property type="entry name" value="ANKYRIN REPEAT DOMAIN-CONTAINING PROTEIN 39 HOMOLOG-RELATED"/>
    <property type="match status" value="1"/>
</dbReference>
<accession>A0A8H4RJ55</accession>
<dbReference type="EMBL" id="JAAMPI010000488">
    <property type="protein sequence ID" value="KAF4630995.1"/>
    <property type="molecule type" value="Genomic_DNA"/>
</dbReference>
<evidence type="ECO:0000259" key="2">
    <source>
        <dbReference type="PROSITE" id="PS51532"/>
    </source>
</evidence>
<organism evidence="3 4">
    <name type="scientific">Cudoniella acicularis</name>
    <dbReference type="NCBI Taxonomy" id="354080"/>
    <lineage>
        <taxon>Eukaryota</taxon>
        <taxon>Fungi</taxon>
        <taxon>Dikarya</taxon>
        <taxon>Ascomycota</taxon>
        <taxon>Pezizomycotina</taxon>
        <taxon>Leotiomycetes</taxon>
        <taxon>Helotiales</taxon>
        <taxon>Tricladiaceae</taxon>
        <taxon>Cudoniella</taxon>
    </lineage>
</organism>
<feature type="compositionally biased region" description="Basic and acidic residues" evidence="1">
    <location>
        <begin position="10"/>
        <end position="24"/>
    </location>
</feature>
<dbReference type="Pfam" id="PF06201">
    <property type="entry name" value="PITH"/>
    <property type="match status" value="1"/>
</dbReference>
<feature type="compositionally biased region" description="Low complexity" evidence="1">
    <location>
        <begin position="605"/>
        <end position="616"/>
    </location>
</feature>
<reference evidence="3 4" key="1">
    <citation type="submission" date="2020-03" db="EMBL/GenBank/DDBJ databases">
        <title>Draft Genome Sequence of Cudoniella acicularis.</title>
        <authorList>
            <person name="Buettner E."/>
            <person name="Kellner H."/>
        </authorList>
    </citation>
    <scope>NUCLEOTIDE SEQUENCE [LARGE SCALE GENOMIC DNA]</scope>
    <source>
        <strain evidence="3 4">DSM 108380</strain>
    </source>
</reference>
<dbReference type="InterPro" id="IPR010730">
    <property type="entry name" value="HET"/>
</dbReference>
<dbReference type="PROSITE" id="PS51532">
    <property type="entry name" value="PITH"/>
    <property type="match status" value="1"/>
</dbReference>
<dbReference type="Pfam" id="PF06985">
    <property type="entry name" value="HET"/>
    <property type="match status" value="1"/>
</dbReference>
<dbReference type="InterPro" id="IPR008979">
    <property type="entry name" value="Galactose-bd-like_sf"/>
</dbReference>